<dbReference type="Gene3D" id="2.30.30.110">
    <property type="match status" value="1"/>
</dbReference>
<evidence type="ECO:0008006" key="3">
    <source>
        <dbReference type="Google" id="ProtNLM"/>
    </source>
</evidence>
<accession>A0ABP7DYE1</accession>
<dbReference type="PANTHER" id="PTHR33988">
    <property type="entry name" value="ENDORIBONUCLEASE MAZF-RELATED"/>
    <property type="match status" value="1"/>
</dbReference>
<comment type="caution">
    <text evidence="1">The sequence shown here is derived from an EMBL/GenBank/DDBJ whole genome shotgun (WGS) entry which is preliminary data.</text>
</comment>
<dbReference type="RefSeq" id="WP_344693246.1">
    <property type="nucleotide sequence ID" value="NZ_BAABBF010000004.1"/>
</dbReference>
<dbReference type="InterPro" id="IPR011067">
    <property type="entry name" value="Plasmid_toxin/cell-grow_inhib"/>
</dbReference>
<dbReference type="InterPro" id="IPR003477">
    <property type="entry name" value="PemK-like"/>
</dbReference>
<keyword evidence="2" id="KW-1185">Reference proteome</keyword>
<gene>
    <name evidence="1" type="ORF">GCM10022268_19960</name>
</gene>
<dbReference type="Pfam" id="PF02452">
    <property type="entry name" value="PemK_toxin"/>
    <property type="match status" value="1"/>
</dbReference>
<protein>
    <recommendedName>
        <fullName evidence="3">Type II toxin-antitoxin system PemK/MazF family toxin</fullName>
    </recommendedName>
</protein>
<evidence type="ECO:0000313" key="1">
    <source>
        <dbReference type="EMBL" id="GAA3710893.1"/>
    </source>
</evidence>
<dbReference type="EMBL" id="BAABBF010000004">
    <property type="protein sequence ID" value="GAA3710893.1"/>
    <property type="molecule type" value="Genomic_DNA"/>
</dbReference>
<name>A0ABP7DYE1_9SPHN</name>
<organism evidence="1 2">
    <name type="scientific">Sphingomonas cynarae</name>
    <dbReference type="NCBI Taxonomy" id="930197"/>
    <lineage>
        <taxon>Bacteria</taxon>
        <taxon>Pseudomonadati</taxon>
        <taxon>Pseudomonadota</taxon>
        <taxon>Alphaproteobacteria</taxon>
        <taxon>Sphingomonadales</taxon>
        <taxon>Sphingomonadaceae</taxon>
        <taxon>Sphingomonas</taxon>
    </lineage>
</organism>
<evidence type="ECO:0000313" key="2">
    <source>
        <dbReference type="Proteomes" id="UP001500523"/>
    </source>
</evidence>
<sequence length="120" mass="13403">MELTPVDIAPSDIRHGAIVLVASAPDRTDRARPCVVVQSDLFNATHRTVTLCPLTDIVGGEALFRVAFSPREHTGLTVECEVQIDQITSVRRERIVRVIGQSSPTRMEQVDQALRRWLML</sequence>
<dbReference type="SUPFAM" id="SSF50118">
    <property type="entry name" value="Cell growth inhibitor/plasmid maintenance toxic component"/>
    <property type="match status" value="1"/>
</dbReference>
<dbReference type="Proteomes" id="UP001500523">
    <property type="component" value="Unassembled WGS sequence"/>
</dbReference>
<proteinExistence type="predicted"/>
<reference evidence="2" key="1">
    <citation type="journal article" date="2019" name="Int. J. Syst. Evol. Microbiol.">
        <title>The Global Catalogue of Microorganisms (GCM) 10K type strain sequencing project: providing services to taxonomists for standard genome sequencing and annotation.</title>
        <authorList>
            <consortium name="The Broad Institute Genomics Platform"/>
            <consortium name="The Broad Institute Genome Sequencing Center for Infectious Disease"/>
            <person name="Wu L."/>
            <person name="Ma J."/>
        </authorList>
    </citation>
    <scope>NUCLEOTIDE SEQUENCE [LARGE SCALE GENOMIC DNA]</scope>
    <source>
        <strain evidence="2">JCM 17498</strain>
    </source>
</reference>